<protein>
    <submittedName>
        <fullName evidence="2">Uncharacterized protein</fullName>
    </submittedName>
</protein>
<reference evidence="2" key="1">
    <citation type="journal article" date="2020" name="Stud. Mycol.">
        <title>101 Dothideomycetes genomes: a test case for predicting lifestyles and emergence of pathogens.</title>
        <authorList>
            <person name="Haridas S."/>
            <person name="Albert R."/>
            <person name="Binder M."/>
            <person name="Bloem J."/>
            <person name="Labutti K."/>
            <person name="Salamov A."/>
            <person name="Andreopoulos B."/>
            <person name="Baker S."/>
            <person name="Barry K."/>
            <person name="Bills G."/>
            <person name="Bluhm B."/>
            <person name="Cannon C."/>
            <person name="Castanera R."/>
            <person name="Culley D."/>
            <person name="Daum C."/>
            <person name="Ezra D."/>
            <person name="Gonzalez J."/>
            <person name="Henrissat B."/>
            <person name="Kuo A."/>
            <person name="Liang C."/>
            <person name="Lipzen A."/>
            <person name="Lutzoni F."/>
            <person name="Magnuson J."/>
            <person name="Mondo S."/>
            <person name="Nolan M."/>
            <person name="Ohm R."/>
            <person name="Pangilinan J."/>
            <person name="Park H.-J."/>
            <person name="Ramirez L."/>
            <person name="Alfaro M."/>
            <person name="Sun H."/>
            <person name="Tritt A."/>
            <person name="Yoshinaga Y."/>
            <person name="Zwiers L.-H."/>
            <person name="Turgeon B."/>
            <person name="Goodwin S."/>
            <person name="Spatafora J."/>
            <person name="Crous P."/>
            <person name="Grigoriev I."/>
        </authorList>
    </citation>
    <scope>NUCLEOTIDE SEQUENCE</scope>
    <source>
        <strain evidence="2">CBS 260.36</strain>
    </source>
</reference>
<feature type="transmembrane region" description="Helical" evidence="1">
    <location>
        <begin position="303"/>
        <end position="328"/>
    </location>
</feature>
<keyword evidence="1" id="KW-0812">Transmembrane</keyword>
<feature type="transmembrane region" description="Helical" evidence="1">
    <location>
        <begin position="49"/>
        <end position="68"/>
    </location>
</feature>
<sequence length="386" mass="43748">MSTWDPTTGPLHMPHQAVPAAVGIILVSFISLVGGLILIYHLSQNEGRYTYVSLFTFSSTVMTAVAIMQEFNYLTRWRSEQVNTWRTAVRAVEHPYLAVGPQSKGFAPVLYWIQIFLSLSSALLVTFWAMALAIKAWDWRFGRLYNYRDHFSIFSKVVAFLAPALTALFRATIHLEASMSARIFLSYIVLFFSFTAGAISVFLVLFKYVATRLDFRRIRSGFTTNLTTFRKPAGNATSAKTAPTRKPFLIDSWLVWRFSIACLIFCGFNAYLIWYSTRSYKAVLLRGTRNSPDFSVQATLNVWFSYVPLFTPSLLAFMLFGTTSLALAHYRTVWHRLFSEQQDASAMQSSRDLLNSVKALSDAGLEKGRETSITVQTVDLQKESYV</sequence>
<feature type="transmembrane region" description="Helical" evidence="1">
    <location>
        <begin position="185"/>
        <end position="210"/>
    </location>
</feature>
<keyword evidence="3" id="KW-1185">Reference proteome</keyword>
<keyword evidence="1" id="KW-0472">Membrane</keyword>
<feature type="transmembrane region" description="Helical" evidence="1">
    <location>
        <begin position="109"/>
        <end position="132"/>
    </location>
</feature>
<feature type="transmembrane region" description="Helical" evidence="1">
    <location>
        <begin position="20"/>
        <end position="42"/>
    </location>
</feature>
<keyword evidence="1" id="KW-1133">Transmembrane helix</keyword>
<comment type="caution">
    <text evidence="2">The sequence shown here is derived from an EMBL/GenBank/DDBJ whole genome shotgun (WGS) entry which is preliminary data.</text>
</comment>
<organism evidence="2 3">
    <name type="scientific">Myriangium duriaei CBS 260.36</name>
    <dbReference type="NCBI Taxonomy" id="1168546"/>
    <lineage>
        <taxon>Eukaryota</taxon>
        <taxon>Fungi</taxon>
        <taxon>Dikarya</taxon>
        <taxon>Ascomycota</taxon>
        <taxon>Pezizomycotina</taxon>
        <taxon>Dothideomycetes</taxon>
        <taxon>Dothideomycetidae</taxon>
        <taxon>Myriangiales</taxon>
        <taxon>Myriangiaceae</taxon>
        <taxon>Myriangium</taxon>
    </lineage>
</organism>
<feature type="transmembrane region" description="Helical" evidence="1">
    <location>
        <begin position="153"/>
        <end position="173"/>
    </location>
</feature>
<evidence type="ECO:0000313" key="2">
    <source>
        <dbReference type="EMBL" id="KAF2157000.1"/>
    </source>
</evidence>
<name>A0A9P4JC92_9PEZI</name>
<gene>
    <name evidence="2" type="ORF">K461DRAFT_317168</name>
</gene>
<feature type="transmembrane region" description="Helical" evidence="1">
    <location>
        <begin position="254"/>
        <end position="274"/>
    </location>
</feature>
<dbReference type="EMBL" id="ML996081">
    <property type="protein sequence ID" value="KAF2157000.1"/>
    <property type="molecule type" value="Genomic_DNA"/>
</dbReference>
<proteinExistence type="predicted"/>
<evidence type="ECO:0000313" key="3">
    <source>
        <dbReference type="Proteomes" id="UP000799439"/>
    </source>
</evidence>
<dbReference type="Proteomes" id="UP000799439">
    <property type="component" value="Unassembled WGS sequence"/>
</dbReference>
<evidence type="ECO:0000256" key="1">
    <source>
        <dbReference type="SAM" id="Phobius"/>
    </source>
</evidence>
<dbReference type="OrthoDB" id="5287295at2759"/>
<accession>A0A9P4JC92</accession>
<dbReference type="AlphaFoldDB" id="A0A9P4JC92"/>